<evidence type="ECO:0000313" key="2">
    <source>
        <dbReference type="EMBL" id="KAF3764207.1"/>
    </source>
</evidence>
<dbReference type="EMBL" id="MU032348">
    <property type="protein sequence ID" value="KAF3764207.1"/>
    <property type="molecule type" value="Genomic_DNA"/>
</dbReference>
<evidence type="ECO:0000313" key="3">
    <source>
        <dbReference type="Proteomes" id="UP000803844"/>
    </source>
</evidence>
<reference evidence="2" key="1">
    <citation type="journal article" date="2020" name="Phytopathology">
        <title>Genome sequence of the chestnut blight fungus Cryphonectria parasitica EP155: A fundamental resource for an archetypical invasive plant pathogen.</title>
        <authorList>
            <person name="Crouch J.A."/>
            <person name="Dawe A."/>
            <person name="Aerts A."/>
            <person name="Barry K."/>
            <person name="Churchill A.C.L."/>
            <person name="Grimwood J."/>
            <person name="Hillman B."/>
            <person name="Milgroom M.G."/>
            <person name="Pangilinan J."/>
            <person name="Smith M."/>
            <person name="Salamov A."/>
            <person name="Schmutz J."/>
            <person name="Yadav J."/>
            <person name="Grigoriev I.V."/>
            <person name="Nuss D."/>
        </authorList>
    </citation>
    <scope>NUCLEOTIDE SEQUENCE</scope>
    <source>
        <strain evidence="2">EP155</strain>
    </source>
</reference>
<comment type="caution">
    <text evidence="2">The sequence shown here is derived from an EMBL/GenBank/DDBJ whole genome shotgun (WGS) entry which is preliminary data.</text>
</comment>
<accession>A0A9P5CND5</accession>
<feature type="compositionally biased region" description="Low complexity" evidence="1">
    <location>
        <begin position="59"/>
        <end position="73"/>
    </location>
</feature>
<gene>
    <name evidence="2" type="ORF">M406DRAFT_330558</name>
</gene>
<protein>
    <submittedName>
        <fullName evidence="2">Uncharacterized protein</fullName>
    </submittedName>
</protein>
<dbReference type="AlphaFoldDB" id="A0A9P5CND5"/>
<dbReference type="InterPro" id="IPR038718">
    <property type="entry name" value="SNF2-like_sf"/>
</dbReference>
<feature type="region of interest" description="Disordered" evidence="1">
    <location>
        <begin position="1"/>
        <end position="92"/>
    </location>
</feature>
<dbReference type="OrthoDB" id="5244662at2759"/>
<feature type="compositionally biased region" description="Low complexity" evidence="1">
    <location>
        <begin position="27"/>
        <end position="40"/>
    </location>
</feature>
<dbReference type="Proteomes" id="UP000803844">
    <property type="component" value="Unassembled WGS sequence"/>
</dbReference>
<dbReference type="Gene3D" id="3.40.50.10810">
    <property type="entry name" value="Tandem AAA-ATPase domain"/>
    <property type="match status" value="1"/>
</dbReference>
<evidence type="ECO:0000256" key="1">
    <source>
        <dbReference type="SAM" id="MobiDB-lite"/>
    </source>
</evidence>
<proteinExistence type="predicted"/>
<keyword evidence="3" id="KW-1185">Reference proteome</keyword>
<dbReference type="SUPFAM" id="SSF52540">
    <property type="entry name" value="P-loop containing nucleoside triphosphate hydrolases"/>
    <property type="match status" value="1"/>
</dbReference>
<dbReference type="InterPro" id="IPR027417">
    <property type="entry name" value="P-loop_NTPase"/>
</dbReference>
<dbReference type="RefSeq" id="XP_040775168.1">
    <property type="nucleotide sequence ID" value="XM_040920538.1"/>
</dbReference>
<sequence>MSSSNAKRSVSPSSSASASSKRHKSQEPAQPAESQEEPSQGIHNPAAASSNENTQDDPAGSSSHSSAGSTNSNEPGPSGSSKTEHGQAHKKGFKVRTKALLRNCGEADGVLENLSLAPNPTGDFSRDLSQVGHKTRPHLEPQQRKALMDELERNVEQIQDPDSQPKFRDLECAFSAPVGGLYEAADFLGLSSEDLLRGVKIDPSSPLRLRPDQVQNVAFLVKNAEGLLKGAINANDHGTGKTIEALSAIFFLAKREAASGLSAQLSTVQLSN</sequence>
<dbReference type="GeneID" id="63837667"/>
<name>A0A9P5CND5_CRYP1</name>
<organism evidence="2 3">
    <name type="scientific">Cryphonectria parasitica (strain ATCC 38755 / EP155)</name>
    <dbReference type="NCBI Taxonomy" id="660469"/>
    <lineage>
        <taxon>Eukaryota</taxon>
        <taxon>Fungi</taxon>
        <taxon>Dikarya</taxon>
        <taxon>Ascomycota</taxon>
        <taxon>Pezizomycotina</taxon>
        <taxon>Sordariomycetes</taxon>
        <taxon>Sordariomycetidae</taxon>
        <taxon>Diaporthales</taxon>
        <taxon>Cryphonectriaceae</taxon>
        <taxon>Cryphonectria-Endothia species complex</taxon>
        <taxon>Cryphonectria</taxon>
    </lineage>
</organism>
<feature type="compositionally biased region" description="Low complexity" evidence="1">
    <location>
        <begin position="1"/>
        <end position="19"/>
    </location>
</feature>